<dbReference type="EMBL" id="JAWDGP010001430">
    <property type="protein sequence ID" value="KAK3791767.1"/>
    <property type="molecule type" value="Genomic_DNA"/>
</dbReference>
<evidence type="ECO:0000313" key="2">
    <source>
        <dbReference type="Proteomes" id="UP001283361"/>
    </source>
</evidence>
<accession>A0AAE1APR5</accession>
<proteinExistence type="predicted"/>
<organism evidence="1 2">
    <name type="scientific">Elysia crispata</name>
    <name type="common">lettuce slug</name>
    <dbReference type="NCBI Taxonomy" id="231223"/>
    <lineage>
        <taxon>Eukaryota</taxon>
        <taxon>Metazoa</taxon>
        <taxon>Spiralia</taxon>
        <taxon>Lophotrochozoa</taxon>
        <taxon>Mollusca</taxon>
        <taxon>Gastropoda</taxon>
        <taxon>Heterobranchia</taxon>
        <taxon>Euthyneura</taxon>
        <taxon>Panpulmonata</taxon>
        <taxon>Sacoglossa</taxon>
        <taxon>Placobranchoidea</taxon>
        <taxon>Plakobranchidae</taxon>
        <taxon>Elysia</taxon>
    </lineage>
</organism>
<evidence type="ECO:0000313" key="1">
    <source>
        <dbReference type="EMBL" id="KAK3791767.1"/>
    </source>
</evidence>
<dbReference type="AlphaFoldDB" id="A0AAE1APR5"/>
<comment type="caution">
    <text evidence="1">The sequence shown here is derived from an EMBL/GenBank/DDBJ whole genome shotgun (WGS) entry which is preliminary data.</text>
</comment>
<keyword evidence="2" id="KW-1185">Reference proteome</keyword>
<name>A0AAE1APR5_9GAST</name>
<dbReference type="Proteomes" id="UP001283361">
    <property type="component" value="Unassembled WGS sequence"/>
</dbReference>
<sequence length="135" mass="14744">MRLQPYTNITGYRLERVNKCAGCRTLTSLATDWKESTTARAQILASTRDFAQRLEQRLVSVIRSAGALLRKEITLFTTALSLFLDLPGLVIGESSLFLCRIGKNLVISALYIVNLGLTAAKTGWAVIPDGIGLTT</sequence>
<reference evidence="1" key="1">
    <citation type="journal article" date="2023" name="G3 (Bethesda)">
        <title>A reference genome for the long-term kleptoplast-retaining sea slug Elysia crispata morphotype clarki.</title>
        <authorList>
            <person name="Eastman K.E."/>
            <person name="Pendleton A.L."/>
            <person name="Shaikh M.A."/>
            <person name="Suttiyut T."/>
            <person name="Ogas R."/>
            <person name="Tomko P."/>
            <person name="Gavelis G."/>
            <person name="Widhalm J.R."/>
            <person name="Wisecaver J.H."/>
        </authorList>
    </citation>
    <scope>NUCLEOTIDE SEQUENCE</scope>
    <source>
        <strain evidence="1">ECLA1</strain>
    </source>
</reference>
<protein>
    <submittedName>
        <fullName evidence="1">Uncharacterized protein</fullName>
    </submittedName>
</protein>
<gene>
    <name evidence="1" type="ORF">RRG08_028915</name>
</gene>